<accession>A0ABR2M6R1</accession>
<dbReference type="SUPFAM" id="SSF57667">
    <property type="entry name" value="beta-beta-alpha zinc fingers"/>
    <property type="match status" value="1"/>
</dbReference>
<evidence type="ECO:0000256" key="4">
    <source>
        <dbReference type="ARBA" id="ARBA00022833"/>
    </source>
</evidence>
<reference evidence="10 11" key="1">
    <citation type="journal article" date="2022" name="Nat. Plants">
        <title>Genomes of leafy and leafless Platanthera orchids illuminate the evolution of mycoheterotrophy.</title>
        <authorList>
            <person name="Li M.H."/>
            <person name="Liu K.W."/>
            <person name="Li Z."/>
            <person name="Lu H.C."/>
            <person name="Ye Q.L."/>
            <person name="Zhang D."/>
            <person name="Wang J.Y."/>
            <person name="Li Y.F."/>
            <person name="Zhong Z.M."/>
            <person name="Liu X."/>
            <person name="Yu X."/>
            <person name="Liu D.K."/>
            <person name="Tu X.D."/>
            <person name="Liu B."/>
            <person name="Hao Y."/>
            <person name="Liao X.Y."/>
            <person name="Jiang Y.T."/>
            <person name="Sun W.H."/>
            <person name="Chen J."/>
            <person name="Chen Y.Q."/>
            <person name="Ai Y."/>
            <person name="Zhai J.W."/>
            <person name="Wu S.S."/>
            <person name="Zhou Z."/>
            <person name="Hsiao Y.Y."/>
            <person name="Wu W.L."/>
            <person name="Chen Y.Y."/>
            <person name="Lin Y.F."/>
            <person name="Hsu J.L."/>
            <person name="Li C.Y."/>
            <person name="Wang Z.W."/>
            <person name="Zhao X."/>
            <person name="Zhong W.Y."/>
            <person name="Ma X.K."/>
            <person name="Ma L."/>
            <person name="Huang J."/>
            <person name="Chen G.Z."/>
            <person name="Huang M.Z."/>
            <person name="Huang L."/>
            <person name="Peng D.H."/>
            <person name="Luo Y.B."/>
            <person name="Zou S.Q."/>
            <person name="Chen S.P."/>
            <person name="Lan S."/>
            <person name="Tsai W.C."/>
            <person name="Van de Peer Y."/>
            <person name="Liu Z.J."/>
        </authorList>
    </citation>
    <scope>NUCLEOTIDE SEQUENCE [LARGE SCALE GENOMIC DNA]</scope>
    <source>
        <strain evidence="10">Lor288</strain>
    </source>
</reference>
<keyword evidence="3 7" id="KW-0863">Zinc-finger</keyword>
<keyword evidence="6" id="KW-0804">Transcription</keyword>
<organism evidence="10 11">
    <name type="scientific">Platanthera guangdongensis</name>
    <dbReference type="NCBI Taxonomy" id="2320717"/>
    <lineage>
        <taxon>Eukaryota</taxon>
        <taxon>Viridiplantae</taxon>
        <taxon>Streptophyta</taxon>
        <taxon>Embryophyta</taxon>
        <taxon>Tracheophyta</taxon>
        <taxon>Spermatophyta</taxon>
        <taxon>Magnoliopsida</taxon>
        <taxon>Liliopsida</taxon>
        <taxon>Asparagales</taxon>
        <taxon>Orchidaceae</taxon>
        <taxon>Orchidoideae</taxon>
        <taxon>Orchideae</taxon>
        <taxon>Orchidinae</taxon>
        <taxon>Platanthera</taxon>
    </lineage>
</organism>
<dbReference type="SMART" id="SM00355">
    <property type="entry name" value="ZnF_C2H2"/>
    <property type="match status" value="2"/>
</dbReference>
<keyword evidence="2" id="KW-0677">Repeat</keyword>
<feature type="domain" description="C2H2-type" evidence="9">
    <location>
        <begin position="131"/>
        <end position="153"/>
    </location>
</feature>
<evidence type="ECO:0000256" key="2">
    <source>
        <dbReference type="ARBA" id="ARBA00022737"/>
    </source>
</evidence>
<dbReference type="PANTHER" id="PTHR45988:SF90">
    <property type="entry name" value="ZINC FINGER PROTEIN ZAT10-LIKE"/>
    <property type="match status" value="1"/>
</dbReference>
<dbReference type="PROSITE" id="PS00028">
    <property type="entry name" value="ZINC_FINGER_C2H2_1"/>
    <property type="match status" value="2"/>
</dbReference>
<dbReference type="InterPro" id="IPR036236">
    <property type="entry name" value="Znf_C2H2_sf"/>
</dbReference>
<dbReference type="InterPro" id="IPR044653">
    <property type="entry name" value="AZF1/2/3-like"/>
</dbReference>
<evidence type="ECO:0000313" key="10">
    <source>
        <dbReference type="EMBL" id="KAK8959284.1"/>
    </source>
</evidence>
<feature type="compositionally biased region" description="Pro residues" evidence="8">
    <location>
        <begin position="8"/>
        <end position="19"/>
    </location>
</feature>
<dbReference type="InterPro" id="IPR013087">
    <property type="entry name" value="Znf_C2H2_type"/>
</dbReference>
<evidence type="ECO:0000256" key="1">
    <source>
        <dbReference type="ARBA" id="ARBA00022723"/>
    </source>
</evidence>
<name>A0ABR2M6R1_9ASPA</name>
<feature type="domain" description="C2H2-type" evidence="9">
    <location>
        <begin position="80"/>
        <end position="107"/>
    </location>
</feature>
<evidence type="ECO:0000313" key="11">
    <source>
        <dbReference type="Proteomes" id="UP001412067"/>
    </source>
</evidence>
<evidence type="ECO:0000256" key="3">
    <source>
        <dbReference type="ARBA" id="ARBA00022771"/>
    </source>
</evidence>
<keyword evidence="1" id="KW-0479">Metal-binding</keyword>
<feature type="region of interest" description="Disordered" evidence="8">
    <location>
        <begin position="1"/>
        <end position="33"/>
    </location>
</feature>
<dbReference type="Proteomes" id="UP001412067">
    <property type="component" value="Unassembled WGS sequence"/>
</dbReference>
<dbReference type="PROSITE" id="PS50157">
    <property type="entry name" value="ZINC_FINGER_C2H2_2"/>
    <property type="match status" value="2"/>
</dbReference>
<dbReference type="EMBL" id="JBBWWR010000012">
    <property type="protein sequence ID" value="KAK8959284.1"/>
    <property type="molecule type" value="Genomic_DNA"/>
</dbReference>
<keyword evidence="5" id="KW-0805">Transcription regulation</keyword>
<evidence type="ECO:0000256" key="7">
    <source>
        <dbReference type="PROSITE-ProRule" id="PRU00042"/>
    </source>
</evidence>
<gene>
    <name evidence="10" type="primary">ZAT6</name>
    <name evidence="10" type="ORF">KSP40_PGU021418</name>
</gene>
<evidence type="ECO:0000256" key="6">
    <source>
        <dbReference type="ARBA" id="ARBA00023163"/>
    </source>
</evidence>
<comment type="caution">
    <text evidence="10">The sequence shown here is derived from an EMBL/GenBank/DDBJ whole genome shotgun (WGS) entry which is preliminary data.</text>
</comment>
<sequence>MAMDAISQPPPKESPPAPHPAEGWAKRKRSKRHRFFDRPSTEEEYLALCLVMLARGHTGGHRLPSLPTSPPPAVPESLSYKCSICFRNFASYQALGGHKASHRKQMDDAASSASGLHGVAISAASGGRKVHRCSVCQKTFPTGQALGGHKRCHYDGASTALAVSPQGEESSGQREFDLNIPVEAAEFSLDGSRPCVAADEEEVQSPQGGIGKRPRFLIPA</sequence>
<dbReference type="Gene3D" id="3.30.160.60">
    <property type="entry name" value="Classic Zinc Finger"/>
    <property type="match status" value="1"/>
</dbReference>
<dbReference type="Pfam" id="PF13912">
    <property type="entry name" value="zf-C2H2_6"/>
    <property type="match status" value="2"/>
</dbReference>
<proteinExistence type="predicted"/>
<evidence type="ECO:0000259" key="9">
    <source>
        <dbReference type="PROSITE" id="PS50157"/>
    </source>
</evidence>
<keyword evidence="4" id="KW-0862">Zinc</keyword>
<keyword evidence="11" id="KW-1185">Reference proteome</keyword>
<evidence type="ECO:0000256" key="8">
    <source>
        <dbReference type="SAM" id="MobiDB-lite"/>
    </source>
</evidence>
<dbReference type="PANTHER" id="PTHR45988">
    <property type="entry name" value="C2H2 TYPE ZINC FINGER TRANSCRIPTION FACTOR FAMILY-RELATED"/>
    <property type="match status" value="1"/>
</dbReference>
<evidence type="ECO:0000256" key="5">
    <source>
        <dbReference type="ARBA" id="ARBA00023015"/>
    </source>
</evidence>
<feature type="region of interest" description="Disordered" evidence="8">
    <location>
        <begin position="200"/>
        <end position="220"/>
    </location>
</feature>
<protein>
    <submittedName>
        <fullName evidence="10">Zinc finger protein ZAT6</fullName>
    </submittedName>
</protein>